<name>A0A3B4XCI2_SERLL</name>
<evidence type="ECO:0000313" key="3">
    <source>
        <dbReference type="Proteomes" id="UP000261360"/>
    </source>
</evidence>
<keyword evidence="3" id="KW-1185">Reference proteome</keyword>
<accession>A0A3B4XCI2</accession>
<proteinExistence type="predicted"/>
<evidence type="ECO:0000256" key="1">
    <source>
        <dbReference type="SAM" id="MobiDB-lite"/>
    </source>
</evidence>
<dbReference type="Proteomes" id="UP000261360">
    <property type="component" value="Unplaced"/>
</dbReference>
<feature type="region of interest" description="Disordered" evidence="1">
    <location>
        <begin position="1"/>
        <end position="59"/>
    </location>
</feature>
<reference evidence="2" key="2">
    <citation type="submission" date="2025-09" db="UniProtKB">
        <authorList>
            <consortium name="Ensembl"/>
        </authorList>
    </citation>
    <scope>IDENTIFICATION</scope>
</reference>
<protein>
    <submittedName>
        <fullName evidence="2">Uncharacterized protein</fullName>
    </submittedName>
</protein>
<reference evidence="2" key="1">
    <citation type="submission" date="2025-08" db="UniProtKB">
        <authorList>
            <consortium name="Ensembl"/>
        </authorList>
    </citation>
    <scope>IDENTIFICATION</scope>
</reference>
<sequence>MSHPGGHSVAPYPVPPGGYGDPSQAPPPGFNMGYNPGQPPVMYQPGPVPEYGGPPGAISPAPVGAPSAVPVGVPPGLEYLTQVGQRNKKRDLQNYSCGTARHHHRLHQTGLASFRAAVLHPGSKQGNRDEAGRALLCLQLLWGRQL</sequence>
<dbReference type="Ensembl" id="ENSSLDT00000016062.1">
    <property type="protein sequence ID" value="ENSSLDP00000015484.1"/>
    <property type="gene ID" value="ENSSLDG00000012311.1"/>
</dbReference>
<evidence type="ECO:0000313" key="2">
    <source>
        <dbReference type="Ensembl" id="ENSSLDP00000015484.1"/>
    </source>
</evidence>
<organism evidence="2 3">
    <name type="scientific">Seriola lalandi dorsalis</name>
    <dbReference type="NCBI Taxonomy" id="1841481"/>
    <lineage>
        <taxon>Eukaryota</taxon>
        <taxon>Metazoa</taxon>
        <taxon>Chordata</taxon>
        <taxon>Craniata</taxon>
        <taxon>Vertebrata</taxon>
        <taxon>Euteleostomi</taxon>
        <taxon>Actinopterygii</taxon>
        <taxon>Neopterygii</taxon>
        <taxon>Teleostei</taxon>
        <taxon>Neoteleostei</taxon>
        <taxon>Acanthomorphata</taxon>
        <taxon>Carangaria</taxon>
        <taxon>Carangiformes</taxon>
        <taxon>Carangidae</taxon>
        <taxon>Seriola</taxon>
    </lineage>
</organism>
<dbReference type="AlphaFoldDB" id="A0A3B4XCI2"/>